<dbReference type="EMBL" id="BPLR01004158">
    <property type="protein sequence ID" value="GIX92776.1"/>
    <property type="molecule type" value="Genomic_DNA"/>
</dbReference>
<sequence>MRYLDLRNAVREEGRFVALGTQRCRGCTAVVPEPISEHQVIFCYIGQISRCSACDRYRRQLPSRGFNRLNRSIIIACKAEASPPEMAKCAKKKDEEMTPSKMFVESNRAQKFPKALLRKYFLAAASLHKNFSHQPPCTDIAFFLPLTLLAKRETCMVMKEL</sequence>
<accession>A0AAV4P6U2</accession>
<reference evidence="1 2" key="1">
    <citation type="submission" date="2021-06" db="EMBL/GenBank/DDBJ databases">
        <title>Caerostris extrusa draft genome.</title>
        <authorList>
            <person name="Kono N."/>
            <person name="Arakawa K."/>
        </authorList>
    </citation>
    <scope>NUCLEOTIDE SEQUENCE [LARGE SCALE GENOMIC DNA]</scope>
</reference>
<evidence type="ECO:0000313" key="2">
    <source>
        <dbReference type="Proteomes" id="UP001054945"/>
    </source>
</evidence>
<evidence type="ECO:0000313" key="1">
    <source>
        <dbReference type="EMBL" id="GIX92776.1"/>
    </source>
</evidence>
<name>A0AAV4P6U2_CAEEX</name>
<dbReference type="Proteomes" id="UP001054945">
    <property type="component" value="Unassembled WGS sequence"/>
</dbReference>
<comment type="caution">
    <text evidence="1">The sequence shown here is derived from an EMBL/GenBank/DDBJ whole genome shotgun (WGS) entry which is preliminary data.</text>
</comment>
<gene>
    <name evidence="1" type="ORF">CEXT_51931</name>
</gene>
<dbReference type="AlphaFoldDB" id="A0AAV4P6U2"/>
<organism evidence="1 2">
    <name type="scientific">Caerostris extrusa</name>
    <name type="common">Bark spider</name>
    <name type="synonym">Caerostris bankana</name>
    <dbReference type="NCBI Taxonomy" id="172846"/>
    <lineage>
        <taxon>Eukaryota</taxon>
        <taxon>Metazoa</taxon>
        <taxon>Ecdysozoa</taxon>
        <taxon>Arthropoda</taxon>
        <taxon>Chelicerata</taxon>
        <taxon>Arachnida</taxon>
        <taxon>Araneae</taxon>
        <taxon>Araneomorphae</taxon>
        <taxon>Entelegynae</taxon>
        <taxon>Araneoidea</taxon>
        <taxon>Araneidae</taxon>
        <taxon>Caerostris</taxon>
    </lineage>
</organism>
<keyword evidence="2" id="KW-1185">Reference proteome</keyword>
<protein>
    <submittedName>
        <fullName evidence="1">Uncharacterized protein</fullName>
    </submittedName>
</protein>
<proteinExistence type="predicted"/>